<dbReference type="RefSeq" id="WP_092545646.1">
    <property type="nucleotide sequence ID" value="NZ_BOMJ01000010.1"/>
</dbReference>
<gene>
    <name evidence="3" type="ORF">SAMN04489716_3540</name>
</gene>
<dbReference type="STRING" id="113562.SAMN04489716_3540"/>
<keyword evidence="2" id="KW-0472">Membrane</keyword>
<keyword evidence="2" id="KW-0812">Transmembrane</keyword>
<proteinExistence type="predicted"/>
<feature type="transmembrane region" description="Helical" evidence="2">
    <location>
        <begin position="16"/>
        <end position="35"/>
    </location>
</feature>
<dbReference type="Proteomes" id="UP000198688">
    <property type="component" value="Chromosome I"/>
</dbReference>
<evidence type="ECO:0000313" key="4">
    <source>
        <dbReference type="Proteomes" id="UP000198688"/>
    </source>
</evidence>
<keyword evidence="2" id="KW-1133">Transmembrane helix</keyword>
<evidence type="ECO:0000256" key="2">
    <source>
        <dbReference type="SAM" id="Phobius"/>
    </source>
</evidence>
<evidence type="ECO:0000313" key="3">
    <source>
        <dbReference type="EMBL" id="SDT38179.1"/>
    </source>
</evidence>
<accession>A0A1H1ZX63</accession>
<protein>
    <submittedName>
        <fullName evidence="3">Uncharacterized protein</fullName>
    </submittedName>
</protein>
<dbReference type="AlphaFoldDB" id="A0A1H1ZX63"/>
<dbReference type="OrthoDB" id="3405422at2"/>
<reference evidence="3 4" key="1">
    <citation type="submission" date="2016-10" db="EMBL/GenBank/DDBJ databases">
        <authorList>
            <person name="de Groot N.N."/>
        </authorList>
    </citation>
    <scope>NUCLEOTIDE SEQUENCE [LARGE SCALE GENOMIC DNA]</scope>
    <source>
        <strain evidence="3 4">DSM 43941</strain>
    </source>
</reference>
<keyword evidence="4" id="KW-1185">Reference proteome</keyword>
<organism evidence="3 4">
    <name type="scientific">Actinoplanes derwentensis</name>
    <dbReference type="NCBI Taxonomy" id="113562"/>
    <lineage>
        <taxon>Bacteria</taxon>
        <taxon>Bacillati</taxon>
        <taxon>Actinomycetota</taxon>
        <taxon>Actinomycetes</taxon>
        <taxon>Micromonosporales</taxon>
        <taxon>Micromonosporaceae</taxon>
        <taxon>Actinoplanes</taxon>
    </lineage>
</organism>
<feature type="region of interest" description="Disordered" evidence="1">
    <location>
        <begin position="253"/>
        <end position="375"/>
    </location>
</feature>
<name>A0A1H1ZX63_9ACTN</name>
<evidence type="ECO:0000256" key="1">
    <source>
        <dbReference type="SAM" id="MobiDB-lite"/>
    </source>
</evidence>
<dbReference type="EMBL" id="LT629758">
    <property type="protein sequence ID" value="SDT38179.1"/>
    <property type="molecule type" value="Genomic_DNA"/>
</dbReference>
<sequence>MIDIDDISALAERREVILVGLLLAVALLLWVAKRVRKIAQSERPDDTLSNVVMLIGLGWSSEAVWEIARVRLGFPLGLTLLLFFIFESMLTLAMIRAKRHMRDHGWPGRSGTTAWTIAACMALVALAASDSFAEAVLRMVIPLLVVKQWWDGLVGGAAKRPADASTWRWTPRRVLLALGAIEPGDRDVQSVHREQLTQQMTRLYHRYKHGSARLQTRRAARLARLSLTADDAIITEVQRRGDRALWFEQNRPHPLPVPAAPDVPNVPALTSTTTPPSRPPVPMDVLPPAVDTPTVNPAPALPVAQESARPSEPDSKAAPTPDVIAARITKPTSTSPDRSTATSLPVAPAPRPRPHKSDAPAAAPLPRPATGTPVTEPDVVQLELPTVAPDLLERAREAARQYRAENDGEQISTGQLAARLRINSEQAVDALTHLISAPIPAVNGRRPSTATR</sequence>
<feature type="compositionally biased region" description="Low complexity" evidence="1">
    <location>
        <begin position="359"/>
        <end position="373"/>
    </location>
</feature>
<feature type="compositionally biased region" description="Polar residues" evidence="1">
    <location>
        <begin position="330"/>
        <end position="343"/>
    </location>
</feature>
<feature type="compositionally biased region" description="Low complexity" evidence="1">
    <location>
        <begin position="262"/>
        <end position="275"/>
    </location>
</feature>
<feature type="transmembrane region" description="Helical" evidence="2">
    <location>
        <begin position="74"/>
        <end position="93"/>
    </location>
</feature>